<evidence type="ECO:0000256" key="6">
    <source>
        <dbReference type="ARBA" id="ARBA00022723"/>
    </source>
</evidence>
<evidence type="ECO:0000256" key="5">
    <source>
        <dbReference type="ARBA" id="ARBA00022670"/>
    </source>
</evidence>
<comment type="catalytic activity">
    <reaction evidence="20">
        <text>L-threonyl-L-threonine + H2O = 2 L-threonine</text>
        <dbReference type="Rhea" id="RHEA:67360"/>
        <dbReference type="ChEBI" id="CHEBI:15377"/>
        <dbReference type="ChEBI" id="CHEBI:57926"/>
        <dbReference type="ChEBI" id="CHEBI:169953"/>
    </reaction>
    <physiologicalReaction direction="left-to-right" evidence="20">
        <dbReference type="Rhea" id="RHEA:67361"/>
    </physiologicalReaction>
</comment>
<evidence type="ECO:0000256" key="2">
    <source>
        <dbReference type="ARBA" id="ARBA00006247"/>
    </source>
</evidence>
<dbReference type="Gene3D" id="3.40.630.10">
    <property type="entry name" value="Zn peptidases"/>
    <property type="match status" value="2"/>
</dbReference>
<reference evidence="22 23" key="1">
    <citation type="journal article" date="2013" name="Proc. Natl. Acad. Sci. U.S.A.">
        <title>The king cobra genome reveals dynamic gene evolution and adaptation in the snake venom system.</title>
        <authorList>
            <person name="Vonk F.J."/>
            <person name="Casewell N.R."/>
            <person name="Henkel C.V."/>
            <person name="Heimberg A.M."/>
            <person name="Jansen H.J."/>
            <person name="McCleary R.J."/>
            <person name="Kerkkamp H.M."/>
            <person name="Vos R.A."/>
            <person name="Guerreiro I."/>
            <person name="Calvete J.J."/>
            <person name="Wuster W."/>
            <person name="Woods A.E."/>
            <person name="Logan J.M."/>
            <person name="Harrison R.A."/>
            <person name="Castoe T.A."/>
            <person name="de Koning A.P."/>
            <person name="Pollock D.D."/>
            <person name="Yandell M."/>
            <person name="Calderon D."/>
            <person name="Renjifo C."/>
            <person name="Currier R.B."/>
            <person name="Salgado D."/>
            <person name="Pla D."/>
            <person name="Sanz L."/>
            <person name="Hyder A.S."/>
            <person name="Ribeiro J.M."/>
            <person name="Arntzen J.W."/>
            <person name="van den Thillart G.E."/>
            <person name="Boetzer M."/>
            <person name="Pirovano W."/>
            <person name="Dirks R.P."/>
            <person name="Spaink H.P."/>
            <person name="Duboule D."/>
            <person name="McGlinn E."/>
            <person name="Kini R.M."/>
            <person name="Richardson M.K."/>
        </authorList>
    </citation>
    <scope>NUCLEOTIDE SEQUENCE</scope>
    <source>
        <tissue evidence="22">Blood</tissue>
    </source>
</reference>
<evidence type="ECO:0000256" key="11">
    <source>
        <dbReference type="ARBA" id="ARBA00038976"/>
    </source>
</evidence>
<comment type="catalytic activity">
    <reaction evidence="10">
        <text>Hydrolysis of dipeptides, preferentially hydrophobic dipeptides including prolyl amino acids.</text>
        <dbReference type="EC" id="3.4.13.18"/>
    </reaction>
</comment>
<dbReference type="Proteomes" id="UP000018936">
    <property type="component" value="Unassembled WGS sequence"/>
</dbReference>
<evidence type="ECO:0000256" key="13">
    <source>
        <dbReference type="ARBA" id="ARBA00041744"/>
    </source>
</evidence>
<comment type="function">
    <text evidence="15">Catalyzes the peptide bond hydrolysis in dipeptides, displaying a non-redundant activity toward threonyl dipeptides. Mediates threonyl dipeptide catabolism in a tissue-specific way. Has high dipeptidase activity toward cysteinylglycine, an intermediate metabolite in glutathione metabolism. Metabolizes N-lactoyl-amino acids, both through hydrolysis to form lactic acid and amino acids, as well as through their formation by reverse proteolysis. Plays a role in the regulation of cell cycle arrest and apoptosis.</text>
</comment>
<evidence type="ECO:0000256" key="1">
    <source>
        <dbReference type="ARBA" id="ARBA00001936"/>
    </source>
</evidence>
<accession>V8PIK1</accession>
<dbReference type="EC" id="3.4.13.18" evidence="11"/>
<keyword evidence="8" id="KW-0482">Metalloprotease</keyword>
<keyword evidence="23" id="KW-1185">Reference proteome</keyword>
<evidence type="ECO:0000256" key="17">
    <source>
        <dbReference type="ARBA" id="ARBA00048777"/>
    </source>
</evidence>
<evidence type="ECO:0000256" key="12">
    <source>
        <dbReference type="ARBA" id="ARBA00041164"/>
    </source>
</evidence>
<sequence>MTSLESLFEYVDKNQDLYVERLAQWVTIQSVSAWPEKREEIRRMMELPDGSKIPLPPIILGKLGSDPCKKTVCVYGHLDVQPAALEDGWDSEPFVLTEREGKLYGRGSTDDKGPVLAWLNALEAYQKTKQEIPVNVKFCFEGMEESGSEGLDDLIFAQKDTFFKDVDYVCISDNYWLGKKKPCITYGLRGICYYFIEVECSDKDLHSGVYGGSVHEAMTDLIALMGSLVDKKGKILIPGIYETVASLTNEEQRLYDKIDFDLKEYAKDVGATKLLHDTKEMILMHRWRYPSLSLHGIEGAFSGSGCKTVIPRKVIGKFSIRLVPDMTPEVVTKLVEDHLSKKFAELHSPNKFSVKLGHGGKPWVSDFNHPHYMAGRRAMKTVFGVEPDLTREGGSIPVTLTFQEATGKNVMLLPVGSADDGAHSQNEKLNRYNYIQGVKLLGAYLYEIFYISLIMLPFGVGNSLLSNALSLEEQLFNYIDEHQDKFVQKLKEWVAVESDSQQPRLRAKVIEMVKIAADSLEDLGAAVTLNDTGIQQKPTVCFYGHVDVMPAKSQDGWKTHPFGLTEIDGMICMSEWYAGNYSLKNAWELHKNNLNALNDLPVNIKFLIEGMEEAGSIGLEKLVEKENERFFSSVDYIVISDNTWLSRTKPALTYGARGNACFSVEVEGGEKDLHSGSAGGIIHEPMSDLVALLEEEKKQYELIEFDVEEHKSNLGVKEFFYNTKEKILSHMWRMPSLSIHGIEGAFYEPGIKTVIPSKVTAKFSIRQVPHMDLSKVEHQVKKHLEDVYSNRRSPNKLTVSMLMGAMPWIANINDPQYTAAKKAIRKVFNQDPDMIRDGSTIPIARVFQNITRKSVMMLPIGAIDDGEHSQKEKISRFNYINGTKMFASFLLEISKLHASKWKQ</sequence>
<evidence type="ECO:0000256" key="14">
    <source>
        <dbReference type="ARBA" id="ARBA00042010"/>
    </source>
</evidence>
<proteinExistence type="inferred from homology"/>
<feature type="domain" description="Peptidase M20 dimerisation" evidence="21">
    <location>
        <begin position="186"/>
        <end position="345"/>
    </location>
</feature>
<gene>
    <name evidence="22" type="primary">CNDP2</name>
    <name evidence="22" type="ORF">L345_00312</name>
</gene>
<evidence type="ECO:0000313" key="22">
    <source>
        <dbReference type="EMBL" id="ETE73843.1"/>
    </source>
</evidence>
<dbReference type="GO" id="GO:0008237">
    <property type="term" value="F:metallopeptidase activity"/>
    <property type="evidence" value="ECO:0007669"/>
    <property type="project" value="UniProtKB-KW"/>
</dbReference>
<comment type="similarity">
    <text evidence="2">Belongs to the peptidase M20A family.</text>
</comment>
<evidence type="ECO:0000256" key="16">
    <source>
        <dbReference type="ARBA" id="ARBA00048269"/>
    </source>
</evidence>
<dbReference type="GO" id="GO:0005829">
    <property type="term" value="C:cytosol"/>
    <property type="evidence" value="ECO:0007669"/>
    <property type="project" value="TreeGrafter"/>
</dbReference>
<keyword evidence="4" id="KW-0597">Phosphoprotein</keyword>
<evidence type="ECO:0000259" key="21">
    <source>
        <dbReference type="Pfam" id="PF07687"/>
    </source>
</evidence>
<organism evidence="22 23">
    <name type="scientific">Ophiophagus hannah</name>
    <name type="common">King cobra</name>
    <name type="synonym">Naja hannah</name>
    <dbReference type="NCBI Taxonomy" id="8665"/>
    <lineage>
        <taxon>Eukaryota</taxon>
        <taxon>Metazoa</taxon>
        <taxon>Chordata</taxon>
        <taxon>Craniata</taxon>
        <taxon>Vertebrata</taxon>
        <taxon>Euteleostomi</taxon>
        <taxon>Lepidosauria</taxon>
        <taxon>Squamata</taxon>
        <taxon>Bifurcata</taxon>
        <taxon>Unidentata</taxon>
        <taxon>Episquamata</taxon>
        <taxon>Toxicofera</taxon>
        <taxon>Serpentes</taxon>
        <taxon>Colubroidea</taxon>
        <taxon>Elapidae</taxon>
        <taxon>Elapinae</taxon>
        <taxon>Ophiophagus</taxon>
    </lineage>
</organism>
<evidence type="ECO:0000313" key="23">
    <source>
        <dbReference type="Proteomes" id="UP000018936"/>
    </source>
</evidence>
<protein>
    <recommendedName>
        <fullName evidence="12">Cytosolic non-specific dipeptidase</fullName>
        <ecNumber evidence="11">3.4.13.18</ecNumber>
    </recommendedName>
    <alternativeName>
        <fullName evidence="14">CNDP dipeptidase 2</fullName>
    </alternativeName>
    <alternativeName>
        <fullName evidence="13">Threonyl dipeptidase</fullName>
    </alternativeName>
</protein>
<evidence type="ECO:0000256" key="9">
    <source>
        <dbReference type="ARBA" id="ARBA00023211"/>
    </source>
</evidence>
<evidence type="ECO:0000256" key="19">
    <source>
        <dbReference type="ARBA" id="ARBA00049107"/>
    </source>
</evidence>
<dbReference type="FunFam" id="3.30.70.360:FF:000008">
    <property type="entry name" value="Cytosolic non-specific dipeptidase"/>
    <property type="match status" value="1"/>
</dbReference>
<comment type="caution">
    <text evidence="22">The sequence shown here is derived from an EMBL/GenBank/DDBJ whole genome shotgun (WGS) entry which is preliminary data.</text>
</comment>
<dbReference type="GO" id="GO:0016805">
    <property type="term" value="F:dipeptidase activity"/>
    <property type="evidence" value="ECO:0007669"/>
    <property type="project" value="UniProtKB-EC"/>
</dbReference>
<keyword evidence="5" id="KW-0645">Protease</keyword>
<keyword evidence="6" id="KW-0479">Metal-binding</keyword>
<feature type="non-terminal residue" evidence="22">
    <location>
        <position position="903"/>
    </location>
</feature>
<name>V8PIK1_OPHHA</name>
<dbReference type="InterPro" id="IPR002933">
    <property type="entry name" value="Peptidase_M20"/>
</dbReference>
<comment type="cofactor">
    <cofactor evidence="1">
        <name>Mn(2+)</name>
        <dbReference type="ChEBI" id="CHEBI:29035"/>
    </cofactor>
</comment>
<evidence type="ECO:0000256" key="20">
    <source>
        <dbReference type="ARBA" id="ARBA00049394"/>
    </source>
</evidence>
<comment type="catalytic activity">
    <reaction evidence="18">
        <text>L-threonyl-L-serine + H2O = L-threonine + L-serine</text>
        <dbReference type="Rhea" id="RHEA:67364"/>
        <dbReference type="ChEBI" id="CHEBI:15377"/>
        <dbReference type="ChEBI" id="CHEBI:33384"/>
        <dbReference type="ChEBI" id="CHEBI:57926"/>
        <dbReference type="ChEBI" id="CHEBI:169954"/>
    </reaction>
    <physiologicalReaction direction="left-to-right" evidence="18">
        <dbReference type="Rhea" id="RHEA:67365"/>
    </physiologicalReaction>
</comment>
<evidence type="ECO:0000256" key="18">
    <source>
        <dbReference type="ARBA" id="ARBA00048962"/>
    </source>
</evidence>
<dbReference type="Pfam" id="PF07687">
    <property type="entry name" value="M20_dimer"/>
    <property type="match status" value="2"/>
</dbReference>
<comment type="catalytic activity">
    <reaction evidence="19">
        <text>L-cysteinylglycine + H2O = L-cysteine + glycine</text>
        <dbReference type="Rhea" id="RHEA:28783"/>
        <dbReference type="ChEBI" id="CHEBI:15377"/>
        <dbReference type="ChEBI" id="CHEBI:35235"/>
        <dbReference type="ChEBI" id="CHEBI:57305"/>
        <dbReference type="ChEBI" id="CHEBI:61694"/>
    </reaction>
    <physiologicalReaction direction="left-to-right" evidence="19">
        <dbReference type="Rhea" id="RHEA:28784"/>
    </physiologicalReaction>
</comment>
<dbReference type="GO" id="GO:0006508">
    <property type="term" value="P:proteolysis"/>
    <property type="evidence" value="ECO:0007669"/>
    <property type="project" value="UniProtKB-KW"/>
</dbReference>
<evidence type="ECO:0000256" key="10">
    <source>
        <dbReference type="ARBA" id="ARBA00036421"/>
    </source>
</evidence>
<dbReference type="InterPro" id="IPR001261">
    <property type="entry name" value="ArgE/DapE_CS"/>
</dbReference>
<dbReference type="OrthoDB" id="7832001at2759"/>
<dbReference type="InterPro" id="IPR051458">
    <property type="entry name" value="Cyt/Met_Dipeptidase"/>
</dbReference>
<keyword evidence="9" id="KW-0464">Manganese</keyword>
<dbReference type="PROSITE" id="PS00759">
    <property type="entry name" value="ARGE_DAPE_CPG2_2"/>
    <property type="match status" value="1"/>
</dbReference>
<evidence type="ECO:0000256" key="4">
    <source>
        <dbReference type="ARBA" id="ARBA00022553"/>
    </source>
</evidence>
<feature type="domain" description="Peptidase M20 dimerisation" evidence="21">
    <location>
        <begin position="655"/>
        <end position="790"/>
    </location>
</feature>
<keyword evidence="7" id="KW-0378">Hydrolase</keyword>
<evidence type="ECO:0000256" key="15">
    <source>
        <dbReference type="ARBA" id="ARBA00046206"/>
    </source>
</evidence>
<dbReference type="MEROPS" id="M20.005"/>
<comment type="catalytic activity">
    <reaction evidence="16">
        <text>L-seryl-L-threonine + H2O = L-threonine + L-serine</text>
        <dbReference type="Rhea" id="RHEA:67372"/>
        <dbReference type="ChEBI" id="CHEBI:15377"/>
        <dbReference type="ChEBI" id="CHEBI:33384"/>
        <dbReference type="ChEBI" id="CHEBI:57926"/>
        <dbReference type="ChEBI" id="CHEBI:169955"/>
    </reaction>
    <physiologicalReaction direction="left-to-right" evidence="16">
        <dbReference type="Rhea" id="RHEA:67373"/>
    </physiologicalReaction>
</comment>
<evidence type="ECO:0000256" key="8">
    <source>
        <dbReference type="ARBA" id="ARBA00023049"/>
    </source>
</evidence>
<dbReference type="InterPro" id="IPR011650">
    <property type="entry name" value="Peptidase_M20_dimer"/>
</dbReference>
<comment type="subunit">
    <text evidence="3">Homodimer.</text>
</comment>
<dbReference type="EMBL" id="AZIM01000028">
    <property type="protein sequence ID" value="ETE73843.1"/>
    <property type="molecule type" value="Genomic_DNA"/>
</dbReference>
<dbReference type="SUPFAM" id="SSF53187">
    <property type="entry name" value="Zn-dependent exopeptidases"/>
    <property type="match status" value="2"/>
</dbReference>
<comment type="catalytic activity">
    <reaction evidence="17">
        <text>(S)-lactate + L-phenylalanine = N-[(S)-lactoyl]-L-phenylalanine + H2O</text>
        <dbReference type="Rhea" id="RHEA:66724"/>
        <dbReference type="ChEBI" id="CHEBI:15377"/>
        <dbReference type="ChEBI" id="CHEBI:16651"/>
        <dbReference type="ChEBI" id="CHEBI:58095"/>
        <dbReference type="ChEBI" id="CHEBI:167456"/>
    </reaction>
    <physiologicalReaction direction="left-to-right" evidence="17">
        <dbReference type="Rhea" id="RHEA:66725"/>
    </physiologicalReaction>
    <physiologicalReaction direction="right-to-left" evidence="17">
        <dbReference type="Rhea" id="RHEA:66726"/>
    </physiologicalReaction>
</comment>
<dbReference type="CDD" id="cd05676">
    <property type="entry name" value="M20_dipept_like_CNDP"/>
    <property type="match status" value="1"/>
</dbReference>
<evidence type="ECO:0000256" key="7">
    <source>
        <dbReference type="ARBA" id="ARBA00022801"/>
    </source>
</evidence>
<dbReference type="PANTHER" id="PTHR43270">
    <property type="entry name" value="BETA-ALA-HIS DIPEPTIDASE"/>
    <property type="match status" value="1"/>
</dbReference>
<dbReference type="AlphaFoldDB" id="V8PIK1"/>
<dbReference type="GO" id="GO:0046872">
    <property type="term" value="F:metal ion binding"/>
    <property type="evidence" value="ECO:0007669"/>
    <property type="project" value="UniProtKB-KW"/>
</dbReference>
<evidence type="ECO:0000256" key="3">
    <source>
        <dbReference type="ARBA" id="ARBA00011738"/>
    </source>
</evidence>
<dbReference type="PANTHER" id="PTHR43270:SF11">
    <property type="entry name" value="CYTOSOLIC NON-SPECIFIC DIPEPTIDASE"/>
    <property type="match status" value="1"/>
</dbReference>
<dbReference type="Gene3D" id="3.30.70.360">
    <property type="match status" value="2"/>
</dbReference>
<dbReference type="Pfam" id="PF01546">
    <property type="entry name" value="Peptidase_M20"/>
    <property type="match status" value="2"/>
</dbReference>